<dbReference type="SMR" id="A0A3Q7F317"/>
<sequence length="250" mass="28629">MATDSKKTDREEQEYAKCVWMSLQHEELTELEDAAAQIQDGEKDEGKLTQLAEKIIQHFQEHSDNRLRLARKDVSPFFAPVTCSPLENSVLWIAGCRPSSFIRLIYALCGFEPDVQGTDPCLEGIVTEDLRELSEKQLRMINELQGKTIREERRISTKFASLQEDTVDQPLAGKMKKEGHGCEKADEALDEHSGHMADVIEEADRLRMKTLKEIVNILEPVQAVEYLAAAKKMRFCVQQWGEKRDQQHKE</sequence>
<dbReference type="FunCoup" id="A0A3Q7F317">
    <property type="interactions" value="76"/>
</dbReference>
<dbReference type="RefSeq" id="XP_010317335.1">
    <property type="nucleotide sequence ID" value="XM_010319033.4"/>
</dbReference>
<dbReference type="OMA" id="SMHEWGR"/>
<reference evidence="2" key="1">
    <citation type="journal article" date="2012" name="Nature">
        <title>The tomato genome sequence provides insights into fleshy fruit evolution.</title>
        <authorList>
            <consortium name="Tomato Genome Consortium"/>
        </authorList>
    </citation>
    <scope>NUCLEOTIDE SEQUENCE [LARGE SCALE GENOMIC DNA]</scope>
    <source>
        <strain evidence="2">cv. Heinz 1706</strain>
    </source>
</reference>
<dbReference type="PANTHER" id="PTHR46354:SF8">
    <property type="entry name" value="DOG1 DOMAIN-CONTAINING PROTEIN"/>
    <property type="match status" value="1"/>
</dbReference>
<dbReference type="Gramene" id="Solyc02g072570.2.1">
    <property type="protein sequence ID" value="Solyc02g072570.2.1.1"/>
    <property type="gene ID" value="Solyc02g072570.2"/>
</dbReference>
<dbReference type="InterPro" id="IPR025422">
    <property type="entry name" value="TGA_domain"/>
</dbReference>
<dbReference type="STRING" id="4081.A0A3Q7F317"/>
<dbReference type="GO" id="GO:0043565">
    <property type="term" value="F:sequence-specific DNA binding"/>
    <property type="evidence" value="ECO:0007669"/>
    <property type="project" value="InterPro"/>
</dbReference>
<dbReference type="Proteomes" id="UP000004994">
    <property type="component" value="Chromosome 2"/>
</dbReference>
<evidence type="ECO:0000313" key="3">
    <source>
        <dbReference type="Proteomes" id="UP000004994"/>
    </source>
</evidence>
<organism evidence="2">
    <name type="scientific">Solanum lycopersicum</name>
    <name type="common">Tomato</name>
    <name type="synonym">Lycopersicon esculentum</name>
    <dbReference type="NCBI Taxonomy" id="4081"/>
    <lineage>
        <taxon>Eukaryota</taxon>
        <taxon>Viridiplantae</taxon>
        <taxon>Streptophyta</taxon>
        <taxon>Embryophyta</taxon>
        <taxon>Tracheophyta</taxon>
        <taxon>Spermatophyta</taxon>
        <taxon>Magnoliopsida</taxon>
        <taxon>eudicotyledons</taxon>
        <taxon>Gunneridae</taxon>
        <taxon>Pentapetalae</taxon>
        <taxon>asterids</taxon>
        <taxon>lamiids</taxon>
        <taxon>Solanales</taxon>
        <taxon>Solanaceae</taxon>
        <taxon>Solanoideae</taxon>
        <taxon>Solaneae</taxon>
        <taxon>Solanum</taxon>
        <taxon>Solanum subgen. Lycopersicon</taxon>
    </lineage>
</organism>
<evidence type="ECO:0000259" key="1">
    <source>
        <dbReference type="PROSITE" id="PS51806"/>
    </source>
</evidence>
<proteinExistence type="predicted"/>
<reference evidence="2" key="2">
    <citation type="submission" date="2019-01" db="UniProtKB">
        <authorList>
            <consortium name="EnsemblPlants"/>
        </authorList>
    </citation>
    <scope>IDENTIFICATION</scope>
    <source>
        <strain evidence="2">cv. Heinz 1706</strain>
    </source>
</reference>
<keyword evidence="3" id="KW-1185">Reference proteome</keyword>
<dbReference type="AlphaFoldDB" id="A0A3Q7F317"/>
<dbReference type="InParanoid" id="A0A3Q7F317"/>
<accession>A0A3Q7F317</accession>
<dbReference type="GeneID" id="104646037"/>
<dbReference type="PROSITE" id="PS51806">
    <property type="entry name" value="DOG1"/>
    <property type="match status" value="1"/>
</dbReference>
<name>A0A3Q7F317_SOLLC</name>
<dbReference type="Pfam" id="PF14144">
    <property type="entry name" value="DOG1"/>
    <property type="match status" value="1"/>
</dbReference>
<dbReference type="EnsemblPlants" id="Solyc02g072570.2.1">
    <property type="protein sequence ID" value="Solyc02g072570.2.1.1"/>
    <property type="gene ID" value="Solyc02g072570.2"/>
</dbReference>
<protein>
    <recommendedName>
        <fullName evidence="1">DOG1 domain-containing protein</fullName>
    </recommendedName>
</protein>
<dbReference type="OrthoDB" id="542841at2759"/>
<feature type="domain" description="DOG1" evidence="1">
    <location>
        <begin position="10"/>
        <end position="247"/>
    </location>
</feature>
<evidence type="ECO:0000313" key="2">
    <source>
        <dbReference type="EnsemblPlants" id="Solyc02g072570.2.1.1"/>
    </source>
</evidence>
<dbReference type="PANTHER" id="PTHR46354">
    <property type="entry name" value="DOG1 DOMAIN-CONTAINING PROTEIN"/>
    <property type="match status" value="1"/>
</dbReference>
<gene>
    <name evidence="2" type="primary">LOC104646037</name>
</gene>
<dbReference type="PaxDb" id="4081-Solyc02g072570.1.1"/>
<dbReference type="KEGG" id="sly:104646037"/>
<dbReference type="InterPro" id="IPR051886">
    <property type="entry name" value="Seed_Dev/Stress_Resp_Reg"/>
</dbReference>
<dbReference type="GO" id="GO:0006351">
    <property type="term" value="P:DNA-templated transcription"/>
    <property type="evidence" value="ECO:0007669"/>
    <property type="project" value="InterPro"/>
</dbReference>